<keyword evidence="1" id="KW-0560">Oxidoreductase</keyword>
<dbReference type="SUPFAM" id="SSF51679">
    <property type="entry name" value="Bacterial luciferase-like"/>
    <property type="match status" value="1"/>
</dbReference>
<evidence type="ECO:0000259" key="2">
    <source>
        <dbReference type="Pfam" id="PF00296"/>
    </source>
</evidence>
<sequence>MAESDIVTATRQRLGAVGVWSAVLRRETPDAQRAFAHRVEELGYRSLWAGEVVGANDVFVDQAVWLCGTSRIMTGAGIANIWGRHPAATQVAAATLEAAWPGRTITGLGVSHASAIERTGQTYERPLERMRTYLDAMDQAAAGTAPNRATPVRVLAALRRRMLELARDRTAGAHTYFVPPEHTRLAREILGPDRLLIPEQAVVVETDPVRARAEAREHTRFYLGLPNYVNSLKQLGFGDDDFADGGSDRLVDAIVAWGDADAIAARIREHRDAGADHVLIQALGPDADAVRRQLGWLAPAVLRG</sequence>
<dbReference type="EMBL" id="JAATVY010000012">
    <property type="protein sequence ID" value="NJC71615.1"/>
    <property type="molecule type" value="Genomic_DNA"/>
</dbReference>
<dbReference type="Proteomes" id="UP000722989">
    <property type="component" value="Unassembled WGS sequence"/>
</dbReference>
<comment type="caution">
    <text evidence="3">The sequence shown here is derived from an EMBL/GenBank/DDBJ whole genome shotgun (WGS) entry which is preliminary data.</text>
</comment>
<dbReference type="InterPro" id="IPR011251">
    <property type="entry name" value="Luciferase-like_dom"/>
</dbReference>
<dbReference type="InterPro" id="IPR050564">
    <property type="entry name" value="F420-G6PD/mer"/>
</dbReference>
<dbReference type="InterPro" id="IPR036661">
    <property type="entry name" value="Luciferase-like_sf"/>
</dbReference>
<name>A0ABX0Y2F5_9ACTN</name>
<dbReference type="NCBIfam" id="TIGR03620">
    <property type="entry name" value="F420_MSMEG_4141"/>
    <property type="match status" value="1"/>
</dbReference>
<dbReference type="Gene3D" id="3.20.20.30">
    <property type="entry name" value="Luciferase-like domain"/>
    <property type="match status" value="1"/>
</dbReference>
<accession>A0ABX0Y2F5</accession>
<reference evidence="3 4" key="1">
    <citation type="submission" date="2020-03" db="EMBL/GenBank/DDBJ databases">
        <title>WGS of the type strain of Planosporangium spp.</title>
        <authorList>
            <person name="Thawai C."/>
        </authorList>
    </citation>
    <scope>NUCLEOTIDE SEQUENCE [LARGE SCALE GENOMIC DNA]</scope>
    <source>
        <strain evidence="3 4">TBRC 5610</strain>
    </source>
</reference>
<protein>
    <submittedName>
        <fullName evidence="3">TIGR03620 family F420-dependent LLM class oxidoreductase</fullName>
    </submittedName>
</protein>
<feature type="domain" description="Luciferase-like" evidence="2">
    <location>
        <begin position="27"/>
        <end position="277"/>
    </location>
</feature>
<dbReference type="PANTHER" id="PTHR43244">
    <property type="match status" value="1"/>
</dbReference>
<evidence type="ECO:0000313" key="3">
    <source>
        <dbReference type="EMBL" id="NJC71615.1"/>
    </source>
</evidence>
<dbReference type="RefSeq" id="WP_167926518.1">
    <property type="nucleotide sequence ID" value="NZ_JAATVY010000012.1"/>
</dbReference>
<dbReference type="InterPro" id="IPR019922">
    <property type="entry name" value="Lucif-like_OxRdatse_MSMEG_4141"/>
</dbReference>
<evidence type="ECO:0000256" key="1">
    <source>
        <dbReference type="ARBA" id="ARBA00023002"/>
    </source>
</evidence>
<proteinExistence type="predicted"/>
<gene>
    <name evidence="3" type="ORF">HC031_18090</name>
</gene>
<dbReference type="Pfam" id="PF00296">
    <property type="entry name" value="Bac_luciferase"/>
    <property type="match status" value="1"/>
</dbReference>
<evidence type="ECO:0000313" key="4">
    <source>
        <dbReference type="Proteomes" id="UP000722989"/>
    </source>
</evidence>
<keyword evidence="4" id="KW-1185">Reference proteome</keyword>
<organism evidence="3 4">
    <name type="scientific">Planosporangium thailandense</name>
    <dbReference type="NCBI Taxonomy" id="765197"/>
    <lineage>
        <taxon>Bacteria</taxon>
        <taxon>Bacillati</taxon>
        <taxon>Actinomycetota</taxon>
        <taxon>Actinomycetes</taxon>
        <taxon>Micromonosporales</taxon>
        <taxon>Micromonosporaceae</taxon>
        <taxon>Planosporangium</taxon>
    </lineage>
</organism>
<dbReference type="PANTHER" id="PTHR43244:SF1">
    <property type="entry name" value="5,10-METHYLENETETRAHYDROMETHANOPTERIN REDUCTASE"/>
    <property type="match status" value="1"/>
</dbReference>